<protein>
    <recommendedName>
        <fullName evidence="1">EVE domain-containing protein</fullName>
    </recommendedName>
</protein>
<reference evidence="2 3" key="1">
    <citation type="journal article" date="2015" name="Int. J. Syst. Evol. Microbiol.">
        <title>Methanoculleus taiwanensis sp. nov., a methanogen isolated from deep marine sediment at the deformation front area near Taiwan.</title>
        <authorList>
            <person name="Weng C.Y."/>
            <person name="Chen S.C."/>
            <person name="Lai M.C."/>
            <person name="Wu S.Y."/>
            <person name="Lin S."/>
            <person name="Yang T.F."/>
            <person name="Chen P.C."/>
        </authorList>
    </citation>
    <scope>NUCLEOTIDE SEQUENCE [LARGE SCALE GENOMIC DNA]</scope>
    <source>
        <strain evidence="2 3">CYW4</strain>
    </source>
</reference>
<dbReference type="RefSeq" id="WP_128693966.1">
    <property type="nucleotide sequence ID" value="NZ_LHQS01000002.1"/>
</dbReference>
<dbReference type="EMBL" id="LHQS01000002">
    <property type="protein sequence ID" value="RXE56214.1"/>
    <property type="molecule type" value="Genomic_DNA"/>
</dbReference>
<comment type="caution">
    <text evidence="2">The sequence shown here is derived from an EMBL/GenBank/DDBJ whole genome shotgun (WGS) entry which is preliminary data.</text>
</comment>
<proteinExistence type="predicted"/>
<dbReference type="AlphaFoldDB" id="A0A498H2R2"/>
<gene>
    <name evidence="2" type="ORF">ABH15_08680</name>
</gene>
<dbReference type="SUPFAM" id="SSF88697">
    <property type="entry name" value="PUA domain-like"/>
    <property type="match status" value="1"/>
</dbReference>
<dbReference type="NCBIfam" id="NF002008">
    <property type="entry name" value="PRK00809.1"/>
    <property type="match status" value="1"/>
</dbReference>
<dbReference type="CDD" id="cd21132">
    <property type="entry name" value="EVE-like"/>
    <property type="match status" value="1"/>
</dbReference>
<dbReference type="InterPro" id="IPR015947">
    <property type="entry name" value="PUA-like_sf"/>
</dbReference>
<dbReference type="Proteomes" id="UP000290932">
    <property type="component" value="Unassembled WGS sequence"/>
</dbReference>
<dbReference type="PANTHER" id="PTHR39661">
    <property type="entry name" value="UPF0310 PROTEIN MJECL36"/>
    <property type="match status" value="1"/>
</dbReference>
<feature type="domain" description="EVE" evidence="1">
    <location>
        <begin position="3"/>
        <end position="144"/>
    </location>
</feature>
<dbReference type="PANTHER" id="PTHR39661:SF1">
    <property type="entry name" value="UPF0310 PROTEIN MJECL36"/>
    <property type="match status" value="1"/>
</dbReference>
<evidence type="ECO:0000313" key="2">
    <source>
        <dbReference type="EMBL" id="RXE56214.1"/>
    </source>
</evidence>
<evidence type="ECO:0000313" key="3">
    <source>
        <dbReference type="Proteomes" id="UP000290932"/>
    </source>
</evidence>
<name>A0A498H2R2_9EURY</name>
<dbReference type="InterPro" id="IPR002740">
    <property type="entry name" value="EVE_domain"/>
</dbReference>
<organism evidence="2 3">
    <name type="scientific">Methanoculleus taiwanensis</name>
    <dbReference type="NCBI Taxonomy" id="1550565"/>
    <lineage>
        <taxon>Archaea</taxon>
        <taxon>Methanobacteriati</taxon>
        <taxon>Methanobacteriota</taxon>
        <taxon>Stenosarchaea group</taxon>
        <taxon>Methanomicrobia</taxon>
        <taxon>Methanomicrobiales</taxon>
        <taxon>Methanomicrobiaceae</taxon>
        <taxon>Methanoculleus</taxon>
    </lineage>
</organism>
<dbReference type="Pfam" id="PF01878">
    <property type="entry name" value="EVE"/>
    <property type="match status" value="1"/>
</dbReference>
<dbReference type="OrthoDB" id="35872at2157"/>
<dbReference type="Gene3D" id="3.10.590.10">
    <property type="entry name" value="ph1033 like domains"/>
    <property type="match status" value="1"/>
</dbReference>
<evidence type="ECO:0000259" key="1">
    <source>
        <dbReference type="Pfam" id="PF01878"/>
    </source>
</evidence>
<accession>A0A498H2R2</accession>
<sequence>MTRWLAISNRENSDVVLERNVWGVPKRSINAISRVRPGDTVLVYVGQKVVDKEVLPPAVTGAFAVTSGVYEDASWIFTPPAKLGDEIFPLRIRLKPLTVFDPPVAFKPLIPDLAFITNKTMWSGHIRGQAMREIPEEDYRRIVDAGRREGR</sequence>
<keyword evidence="3" id="KW-1185">Reference proteome</keyword>